<evidence type="ECO:0000313" key="1">
    <source>
        <dbReference type="EMBL" id="KAA2235180.1"/>
    </source>
</evidence>
<sequence>MISTFEAEKDALSPQVRSWFGAGVQTVASHAAVQALSGKWLQIRGERDPCLEDFWHDPPEALVNYTILFLKGDQDYTYMHHGRALRERIGFSMQGLRLGQLRTRVRTELQAIYDRATTRFEPAYFQSFADFQQDVILWGRLCLPLRISADDQRVALLIYCHPIEDKASMFRALFEHSATAILIATPVRDELGAIVDAWIIAENGQAARLTGLREHASANLLLRALPMFSSDDLWHHLVGGLDRGVMSALVSEQATGRTLRIEAEAVGEFIALRLCENGAPPAFIVA</sequence>
<keyword evidence="2" id="KW-1185">Reference proteome</keyword>
<evidence type="ECO:0008006" key="3">
    <source>
        <dbReference type="Google" id="ProtNLM"/>
    </source>
</evidence>
<name>A0A5B2V9S5_9HYPH</name>
<dbReference type="AlphaFoldDB" id="A0A5B2V9S5"/>
<evidence type="ECO:0000313" key="2">
    <source>
        <dbReference type="Proteomes" id="UP000323142"/>
    </source>
</evidence>
<dbReference type="Proteomes" id="UP000323142">
    <property type="component" value="Unassembled WGS sequence"/>
</dbReference>
<dbReference type="OrthoDB" id="8444161at2"/>
<comment type="caution">
    <text evidence="1">The sequence shown here is derived from an EMBL/GenBank/DDBJ whole genome shotgun (WGS) entry which is preliminary data.</text>
</comment>
<accession>A0A5B2V9S5</accession>
<organism evidence="1 2">
    <name type="scientific">Salinarimonas soli</name>
    <dbReference type="NCBI Taxonomy" id="1638099"/>
    <lineage>
        <taxon>Bacteria</taxon>
        <taxon>Pseudomonadati</taxon>
        <taxon>Pseudomonadota</taxon>
        <taxon>Alphaproteobacteria</taxon>
        <taxon>Hyphomicrobiales</taxon>
        <taxon>Salinarimonadaceae</taxon>
        <taxon>Salinarimonas</taxon>
    </lineage>
</organism>
<reference evidence="1 2" key="1">
    <citation type="submission" date="2019-09" db="EMBL/GenBank/DDBJ databases">
        <title>Salinarimonas rosea gen. nov., sp. nov., a new member of the a-2 subgroup of the Proteobacteria.</title>
        <authorList>
            <person name="Liu J."/>
        </authorList>
    </citation>
    <scope>NUCLEOTIDE SEQUENCE [LARGE SCALE GENOMIC DNA]</scope>
    <source>
        <strain evidence="1 2">BN140002</strain>
    </source>
</reference>
<gene>
    <name evidence="1" type="ORF">F0L46_20760</name>
</gene>
<dbReference type="EMBL" id="VUOA01000037">
    <property type="protein sequence ID" value="KAA2235180.1"/>
    <property type="molecule type" value="Genomic_DNA"/>
</dbReference>
<protein>
    <recommendedName>
        <fullName evidence="3">PAS domain-containing protein</fullName>
    </recommendedName>
</protein>
<proteinExistence type="predicted"/>
<reference evidence="1 2" key="2">
    <citation type="submission" date="2019-09" db="EMBL/GenBank/DDBJ databases">
        <authorList>
            <person name="Jin C."/>
        </authorList>
    </citation>
    <scope>NUCLEOTIDE SEQUENCE [LARGE SCALE GENOMIC DNA]</scope>
    <source>
        <strain evidence="1 2">BN140002</strain>
    </source>
</reference>
<dbReference type="RefSeq" id="WP_149821154.1">
    <property type="nucleotide sequence ID" value="NZ_VUOA01000037.1"/>
</dbReference>